<evidence type="ECO:0000313" key="2">
    <source>
        <dbReference type="Proteomes" id="UP001301728"/>
    </source>
</evidence>
<dbReference type="Proteomes" id="UP001301728">
    <property type="component" value="Unassembled WGS sequence"/>
</dbReference>
<dbReference type="RefSeq" id="WP_323222691.1">
    <property type="nucleotide sequence ID" value="NZ_JAYGHT010000073.1"/>
</dbReference>
<dbReference type="SUPFAM" id="SSF51126">
    <property type="entry name" value="Pectin lyase-like"/>
    <property type="match status" value="1"/>
</dbReference>
<accession>A0ABU5TYL6</accession>
<dbReference type="InterPro" id="IPR059226">
    <property type="entry name" value="Choice_anch_Q_dom"/>
</dbReference>
<dbReference type="InterPro" id="IPR011050">
    <property type="entry name" value="Pectin_lyase_fold/virulence"/>
</dbReference>
<sequence length="573" mass="60686">MSIIFVDTLVDENDGDLSVGDLSLREAIANASPGDVINFDSSLIGGTITLTEGQLNINKPLTINALGAENLTISGNNNSRVFLIDDSDNSTSIPVEINGLTISDGHLPRTLTSGAGILNYERLELFDVIVTNNQGGSRGTGIGNIGFLKISDSVVKENSNGLFRGAVGGAAGIANFSEATLEIERSTISNNSSGKNGGGIINSGGILEIRNSTISGNTIDAAEIGFGGAGIFNSLDGTLTISNSTVTNNEIVLNPDSNTSTFIAGGIQSNSGVVTVNNTIVAGNKTDAVSNDVEGSFNSNGNNLIGNLGGSTGFNSSEQLTVPIDSVIDPVLANNGGFTETHALVSGSPAIDAASSSELTDQRGVSRPFGSNPDIGAVEFSLLDTIPVPAESEIDQYLIGDWNGDGIDDLAIRDEFRVFMDYTRDGIPDIIQEYGRGNNEDEYLVGDWDGDGRDNLAVRRGNQVFMDTNFDGSYDVLQQYGTGNNEDEYLVGDWDGDGDDNLAVRRGNQVFMDTNFDGSHDVLQQYGRVNNEDEYLVGNWDGNGGDNLAVRRGFEAFMDTNFDGSHDFIRYFI</sequence>
<dbReference type="InterPro" id="IPR012334">
    <property type="entry name" value="Pectin_lyas_fold"/>
</dbReference>
<dbReference type="InterPro" id="IPR028994">
    <property type="entry name" value="Integrin_alpha_N"/>
</dbReference>
<comment type="caution">
    <text evidence="1">The sequence shown here is derived from an EMBL/GenBank/DDBJ whole genome shotgun (WGS) entry which is preliminary data.</text>
</comment>
<proteinExistence type="predicted"/>
<dbReference type="Gene3D" id="2.160.20.10">
    <property type="entry name" value="Single-stranded right-handed beta-helix, Pectin lyase-like"/>
    <property type="match status" value="1"/>
</dbReference>
<name>A0ABU5TYL6_9CYAN</name>
<gene>
    <name evidence="1" type="ORF">VB854_13895</name>
</gene>
<protein>
    <submittedName>
        <fullName evidence="1">Choice-of-anchor Q domain-containing protein</fullName>
    </submittedName>
</protein>
<dbReference type="EMBL" id="JAYGHT010000073">
    <property type="protein sequence ID" value="MEA5520036.1"/>
    <property type="molecule type" value="Genomic_DNA"/>
</dbReference>
<dbReference type="NCBIfam" id="NF041518">
    <property type="entry name" value="choice_anch_Q"/>
    <property type="match status" value="1"/>
</dbReference>
<keyword evidence="2" id="KW-1185">Reference proteome</keyword>
<organism evidence="1 2">
    <name type="scientific">Limnoraphis robusta CCNP1315</name>
    <dbReference type="NCBI Taxonomy" id="3110306"/>
    <lineage>
        <taxon>Bacteria</taxon>
        <taxon>Bacillati</taxon>
        <taxon>Cyanobacteriota</taxon>
        <taxon>Cyanophyceae</taxon>
        <taxon>Oscillatoriophycideae</taxon>
        <taxon>Oscillatoriales</taxon>
        <taxon>Sirenicapillariaceae</taxon>
        <taxon>Limnoraphis</taxon>
    </lineage>
</organism>
<dbReference type="SUPFAM" id="SSF69318">
    <property type="entry name" value="Integrin alpha N-terminal domain"/>
    <property type="match status" value="1"/>
</dbReference>
<evidence type="ECO:0000313" key="1">
    <source>
        <dbReference type="EMBL" id="MEA5520036.1"/>
    </source>
</evidence>
<reference evidence="1 2" key="1">
    <citation type="submission" date="2023-12" db="EMBL/GenBank/DDBJ databases">
        <title>Baltic Sea Cyanobacteria.</title>
        <authorList>
            <person name="Delbaje E."/>
            <person name="Fewer D.P."/>
            <person name="Shishido T.K."/>
        </authorList>
    </citation>
    <scope>NUCLEOTIDE SEQUENCE [LARGE SCALE GENOMIC DNA]</scope>
    <source>
        <strain evidence="1 2">CCNP 1315</strain>
    </source>
</reference>